<sequence length="414" mass="45298">MKTISKIRKVLALDSQCRSRLTRSIARTLGGVALLACSLSAIASIQVIDNIISWSDDGWWYQVENRLTGEIVCQGGLECTVPEGIYWVSSFSPDGDSRRGSHVTVGNPIEDNLSLEDFAVTISVDDLTISWSVGGWYQVQNAETLHEVCNGVPECVVEEPGTYLVINHSIGRRVEVSVGQDSPTDPGTETPPTESSFSSSLTVNDNTISWSMAGWHQVLDATTYSHVCGGGSSCTVPEEGRYIVINHDADLRAELYVGSGTDASNYPDGVTVSGNVISLPDDGWYQVQSSTSYESICEGTITCQADQPGRYTIINHTSGERFEDIAVYWSKWLDRDNPSGAGDWEIGFEEGLPCADPMDIQARVLGQNQIYSIGDSMPNLLTTFQAAHGLVCENEKQTFGNCEDYEIRFYCPYQ</sequence>
<keyword evidence="3" id="KW-0732">Signal</keyword>
<feature type="compositionally biased region" description="Low complexity" evidence="5">
    <location>
        <begin position="181"/>
        <end position="200"/>
    </location>
</feature>
<dbReference type="Proteomes" id="UP000250079">
    <property type="component" value="Chromosome"/>
</dbReference>
<dbReference type="AlphaFoldDB" id="A0A2Z2NWH1"/>
<keyword evidence="4" id="KW-0325">Glycoprotein</keyword>
<keyword evidence="2" id="KW-0964">Secreted</keyword>
<dbReference type="Pfam" id="PF13330">
    <property type="entry name" value="Mucin2_WxxW"/>
    <property type="match status" value="1"/>
</dbReference>
<evidence type="ECO:0000256" key="4">
    <source>
        <dbReference type="ARBA" id="ARBA00023180"/>
    </source>
</evidence>
<evidence type="ECO:0000313" key="8">
    <source>
        <dbReference type="Proteomes" id="UP000250079"/>
    </source>
</evidence>
<keyword evidence="8" id="KW-1185">Reference proteome</keyword>
<dbReference type="InterPro" id="IPR025155">
    <property type="entry name" value="WxxW_domain"/>
</dbReference>
<accession>A0A2Z2NWH1</accession>
<evidence type="ECO:0000313" key="7">
    <source>
        <dbReference type="EMBL" id="ASJ72057.1"/>
    </source>
</evidence>
<dbReference type="GO" id="GO:0005576">
    <property type="term" value="C:extracellular region"/>
    <property type="evidence" value="ECO:0007669"/>
    <property type="project" value="UniProtKB-SubCell"/>
</dbReference>
<evidence type="ECO:0000256" key="5">
    <source>
        <dbReference type="SAM" id="MobiDB-lite"/>
    </source>
</evidence>
<proteinExistence type="predicted"/>
<comment type="subcellular location">
    <subcellularLocation>
        <location evidence="1">Secreted</location>
    </subcellularLocation>
</comment>
<feature type="domain" description="WxxW" evidence="6">
    <location>
        <begin position="329"/>
        <end position="411"/>
    </location>
</feature>
<protein>
    <recommendedName>
        <fullName evidence="6">WxxW domain-containing protein</fullName>
    </recommendedName>
</protein>
<evidence type="ECO:0000259" key="6">
    <source>
        <dbReference type="Pfam" id="PF13330"/>
    </source>
</evidence>
<reference evidence="7 8" key="1">
    <citation type="submission" date="2016-12" db="EMBL/GenBank/DDBJ databases">
        <authorList>
            <person name="Song W.-J."/>
            <person name="Kurnit D.M."/>
        </authorList>
    </citation>
    <scope>NUCLEOTIDE SEQUENCE [LARGE SCALE GENOMIC DNA]</scope>
    <source>
        <strain evidence="7 8">IMCC3135</strain>
    </source>
</reference>
<gene>
    <name evidence="7" type="ORF">IMCC3135_09815</name>
</gene>
<dbReference type="PANTHER" id="PTHR15031:SF4">
    <property type="entry name" value="CARTILAGE INTERMEDIATE LAYER PROTEIN 1"/>
    <property type="match status" value="1"/>
</dbReference>
<dbReference type="KEGG" id="gai:IMCC3135_09815"/>
<name>A0A2Z2NWH1_9GAMM</name>
<evidence type="ECO:0000256" key="3">
    <source>
        <dbReference type="ARBA" id="ARBA00022729"/>
    </source>
</evidence>
<evidence type="ECO:0000256" key="1">
    <source>
        <dbReference type="ARBA" id="ARBA00004613"/>
    </source>
</evidence>
<feature type="region of interest" description="Disordered" evidence="5">
    <location>
        <begin position="176"/>
        <end position="200"/>
    </location>
</feature>
<organism evidence="7 8">
    <name type="scientific">Granulosicoccus antarcticus IMCC3135</name>
    <dbReference type="NCBI Taxonomy" id="1192854"/>
    <lineage>
        <taxon>Bacteria</taxon>
        <taxon>Pseudomonadati</taxon>
        <taxon>Pseudomonadota</taxon>
        <taxon>Gammaproteobacteria</taxon>
        <taxon>Chromatiales</taxon>
        <taxon>Granulosicoccaceae</taxon>
        <taxon>Granulosicoccus</taxon>
    </lineage>
</organism>
<dbReference type="EMBL" id="CP018632">
    <property type="protein sequence ID" value="ASJ72057.1"/>
    <property type="molecule type" value="Genomic_DNA"/>
</dbReference>
<dbReference type="InterPro" id="IPR039675">
    <property type="entry name" value="CILP1/CILP2"/>
</dbReference>
<dbReference type="PANTHER" id="PTHR15031">
    <property type="entry name" value="CARTILAGE INTERMEDIATE LAYER PROTEIN CLIP"/>
    <property type="match status" value="1"/>
</dbReference>
<evidence type="ECO:0000256" key="2">
    <source>
        <dbReference type="ARBA" id="ARBA00022525"/>
    </source>
</evidence>